<gene>
    <name evidence="1" type="ORF">M0812_14923</name>
</gene>
<evidence type="ECO:0000313" key="2">
    <source>
        <dbReference type="Proteomes" id="UP001146793"/>
    </source>
</evidence>
<dbReference type="AlphaFoldDB" id="A0AAV7ZA34"/>
<reference evidence="1" key="1">
    <citation type="submission" date="2022-08" db="EMBL/GenBank/DDBJ databases">
        <title>Novel sulphate-reducing endosymbionts in the free-living metamonad Anaeramoeba.</title>
        <authorList>
            <person name="Jerlstrom-Hultqvist J."/>
            <person name="Cepicka I."/>
            <person name="Gallot-Lavallee L."/>
            <person name="Salas-Leiva D."/>
            <person name="Curtis B.A."/>
            <person name="Zahonova K."/>
            <person name="Pipaliya S."/>
            <person name="Dacks J."/>
            <person name="Roger A.J."/>
        </authorList>
    </citation>
    <scope>NUCLEOTIDE SEQUENCE</scope>
    <source>
        <strain evidence="1">Busselton2</strain>
    </source>
</reference>
<protein>
    <submittedName>
        <fullName evidence="1">Uncharacterized protein</fullName>
    </submittedName>
</protein>
<dbReference type="Proteomes" id="UP001146793">
    <property type="component" value="Unassembled WGS sequence"/>
</dbReference>
<proteinExistence type="predicted"/>
<evidence type="ECO:0000313" key="1">
    <source>
        <dbReference type="EMBL" id="KAJ3438908.1"/>
    </source>
</evidence>
<dbReference type="EMBL" id="JANTQA010000032">
    <property type="protein sequence ID" value="KAJ3438908.1"/>
    <property type="molecule type" value="Genomic_DNA"/>
</dbReference>
<organism evidence="1 2">
    <name type="scientific">Anaeramoeba flamelloides</name>
    <dbReference type="NCBI Taxonomy" id="1746091"/>
    <lineage>
        <taxon>Eukaryota</taxon>
        <taxon>Metamonada</taxon>
        <taxon>Anaeramoebidae</taxon>
        <taxon>Anaeramoeba</taxon>
    </lineage>
</organism>
<comment type="caution">
    <text evidence="1">The sequence shown here is derived from an EMBL/GenBank/DDBJ whole genome shotgun (WGS) entry which is preliminary data.</text>
</comment>
<accession>A0AAV7ZA34</accession>
<sequence>MKIKKIEQKTPSWWTQRPILQITFFQTKETSYFIAITEIFRNKLFNLINKPILVQLRSFNLFLNSLISPNFTKHEIVNFCQKMQFLQSTSLSEQTLVILLIQNDFFTKERRQKQIQKLKRFWNSQKISSLIIETNLDQELKNNMNFNNNNNNNIDNDEESNSTDIMILVKTKKKRGGVIWR</sequence>
<name>A0AAV7ZA34_9EUKA</name>